<name>A0ABR0SX20_9HYPO</name>
<comment type="similarity">
    <text evidence="1">Belongs to the indoleamine 2,3-dioxygenase family.</text>
</comment>
<dbReference type="Gene3D" id="1.20.58.480">
    <property type="match status" value="1"/>
</dbReference>
<dbReference type="InterPro" id="IPR000898">
    <property type="entry name" value="Indolamine_dOase"/>
</dbReference>
<dbReference type="InterPro" id="IPR037217">
    <property type="entry name" value="Trp/Indoleamine_2_3_dOase-like"/>
</dbReference>
<evidence type="ECO:0000256" key="1">
    <source>
        <dbReference type="ARBA" id="ARBA00007119"/>
    </source>
</evidence>
<proteinExistence type="inferred from homology"/>
<keyword evidence="4" id="KW-0812">Transmembrane</keyword>
<evidence type="ECO:0000313" key="5">
    <source>
        <dbReference type="EMBL" id="KAK5996330.1"/>
    </source>
</evidence>
<reference evidence="5 6" key="1">
    <citation type="submission" date="2024-01" db="EMBL/GenBank/DDBJ databases">
        <title>Complete genome of Cladobotryum mycophilum ATHUM6906.</title>
        <authorList>
            <person name="Christinaki A.C."/>
            <person name="Myridakis A.I."/>
            <person name="Kouvelis V.N."/>
        </authorList>
    </citation>
    <scope>NUCLEOTIDE SEQUENCE [LARGE SCALE GENOMIC DNA]</scope>
    <source>
        <strain evidence="5 6">ATHUM6906</strain>
    </source>
</reference>
<gene>
    <name evidence="5" type="ORF">PT974_03085</name>
</gene>
<dbReference type="PANTHER" id="PTHR28657">
    <property type="entry name" value="INDOLEAMINE 2,3-DIOXYGENASE"/>
    <property type="match status" value="1"/>
</dbReference>
<comment type="caution">
    <text evidence="5">The sequence shown here is derived from an EMBL/GenBank/DDBJ whole genome shotgun (WGS) entry which is preliminary data.</text>
</comment>
<evidence type="ECO:0000256" key="4">
    <source>
        <dbReference type="SAM" id="Phobius"/>
    </source>
</evidence>
<accession>A0ABR0SX20</accession>
<evidence type="ECO:0000256" key="2">
    <source>
        <dbReference type="ARBA" id="ARBA00022723"/>
    </source>
</evidence>
<keyword evidence="4" id="KW-0472">Membrane</keyword>
<keyword evidence="4" id="KW-1133">Transmembrane helix</keyword>
<evidence type="ECO:0000313" key="6">
    <source>
        <dbReference type="Proteomes" id="UP001338125"/>
    </source>
</evidence>
<keyword evidence="2" id="KW-0479">Metal-binding</keyword>
<protein>
    <submittedName>
        <fullName evidence="5">Uncharacterized protein</fullName>
    </submittedName>
</protein>
<organism evidence="5 6">
    <name type="scientific">Cladobotryum mycophilum</name>
    <dbReference type="NCBI Taxonomy" id="491253"/>
    <lineage>
        <taxon>Eukaryota</taxon>
        <taxon>Fungi</taxon>
        <taxon>Dikarya</taxon>
        <taxon>Ascomycota</taxon>
        <taxon>Pezizomycotina</taxon>
        <taxon>Sordariomycetes</taxon>
        <taxon>Hypocreomycetidae</taxon>
        <taxon>Hypocreales</taxon>
        <taxon>Hypocreaceae</taxon>
        <taxon>Cladobotryum</taxon>
    </lineage>
</organism>
<feature type="transmembrane region" description="Helical" evidence="4">
    <location>
        <begin position="28"/>
        <end position="50"/>
    </location>
</feature>
<dbReference type="SUPFAM" id="SSF140959">
    <property type="entry name" value="Indolic compounds 2,3-dioxygenase-like"/>
    <property type="match status" value="1"/>
</dbReference>
<sequence>MSTHSVLPHQLYHYEVSSQAHSAPINLFLYRVYLEAAILLAISIIGVTWASPCVCNRITQLFATTVAKHQKIIHRQESQNHTELTQAFQALVQEDGGGQWPPKADHKNWPESLRPYQMIYFKLCPLLSTDQPSVDDGINQLRRHHYQSEMRRLLAEHVAIEQVEILLQLAESGDWETFRRDSYHGFYCCISMLRHAYRWGINPVVSVAQREKSISFPPELDIPWQYLQRHFGVTSDGGNLASNFLYNLDEHGRLVYMVNASKSETIKNSEQNFVRIFHDTETKGFQIYLNLVDAIIAFDKGNKRACLSYMTIVSSQLQSVVQNFFNSLKHESISRSFWLSYIQGFHAWGAGRILDGEFVEFDGLSGSHTLVFQALDAFLGLKSFTSDKDKERYIPFNQRQICWALREYSFRSRLGYEAEDALIHEEITKLVKLIRTFRAGHRCRAMSYLEEPAPERLPMTAGKSVLCPSHATKSEFGDALEPVYAHLKRRLTEAV</sequence>
<dbReference type="PANTHER" id="PTHR28657:SF11">
    <property type="entry name" value="INDOLEAMINE 2,3-DIOXYGENASE"/>
    <property type="match status" value="1"/>
</dbReference>
<keyword evidence="3" id="KW-0408">Iron</keyword>
<dbReference type="Proteomes" id="UP001338125">
    <property type="component" value="Unassembled WGS sequence"/>
</dbReference>
<keyword evidence="6" id="KW-1185">Reference proteome</keyword>
<evidence type="ECO:0000256" key="3">
    <source>
        <dbReference type="ARBA" id="ARBA00023004"/>
    </source>
</evidence>
<dbReference type="EMBL" id="JAVFKD010000003">
    <property type="protein sequence ID" value="KAK5996330.1"/>
    <property type="molecule type" value="Genomic_DNA"/>
</dbReference>